<dbReference type="PANTHER" id="PTHR28518:SF1">
    <property type="entry name" value="TRNA-SPLICING ENDONUCLEASE SUBUNIT SEN15"/>
    <property type="match status" value="1"/>
</dbReference>
<dbReference type="InterPro" id="IPR036167">
    <property type="entry name" value="tRNA_intron_Endo_cat-like_sf"/>
</dbReference>
<dbReference type="Pfam" id="PF09631">
    <property type="entry name" value="Sen15"/>
    <property type="match status" value="1"/>
</dbReference>
<organism evidence="4 5">
    <name type="scientific">Komagataella pastoris</name>
    <name type="common">Yeast</name>
    <name type="synonym">Pichia pastoris</name>
    <dbReference type="NCBI Taxonomy" id="4922"/>
    <lineage>
        <taxon>Eukaryota</taxon>
        <taxon>Fungi</taxon>
        <taxon>Dikarya</taxon>
        <taxon>Ascomycota</taxon>
        <taxon>Saccharomycotina</taxon>
        <taxon>Pichiomycetes</taxon>
        <taxon>Pichiales</taxon>
        <taxon>Pichiaceae</taxon>
        <taxon>Komagataella</taxon>
    </lineage>
</organism>
<dbReference type="GO" id="GO:0000379">
    <property type="term" value="P:tRNA-type intron splice site recognition and cleavage"/>
    <property type="evidence" value="ECO:0007669"/>
    <property type="project" value="InterPro"/>
</dbReference>
<dbReference type="GO" id="GO:0000214">
    <property type="term" value="C:tRNA-intron endonuclease complex"/>
    <property type="evidence" value="ECO:0007669"/>
    <property type="project" value="InterPro"/>
</dbReference>
<dbReference type="Gene3D" id="3.40.1350.10">
    <property type="match status" value="1"/>
</dbReference>
<dbReference type="InterPro" id="IPR011856">
    <property type="entry name" value="tRNA_endonuc-like_dom_sf"/>
</dbReference>
<evidence type="ECO:0000313" key="5">
    <source>
        <dbReference type="Proteomes" id="UP000094565"/>
    </source>
</evidence>
<dbReference type="Proteomes" id="UP000094565">
    <property type="component" value="Chromosome 1"/>
</dbReference>
<accession>A0A1B2J6J5</accession>
<dbReference type="InterPro" id="IPR018593">
    <property type="entry name" value="tRNA-endonuc_su_Sen15"/>
</dbReference>
<feature type="domain" description="tRNA-splicing endonuclease subunit Sen15" evidence="3">
    <location>
        <begin position="7"/>
        <end position="105"/>
    </location>
</feature>
<evidence type="ECO:0000313" key="4">
    <source>
        <dbReference type="EMBL" id="ANZ73603.1"/>
    </source>
</evidence>
<comment type="similarity">
    <text evidence="1">Belongs to the SEN15 family.</text>
</comment>
<keyword evidence="2" id="KW-0819">tRNA processing</keyword>
<dbReference type="EMBL" id="CP014584">
    <property type="protein sequence ID" value="ANZ73603.1"/>
    <property type="molecule type" value="Genomic_DNA"/>
</dbReference>
<dbReference type="GO" id="GO:0003676">
    <property type="term" value="F:nucleic acid binding"/>
    <property type="evidence" value="ECO:0007669"/>
    <property type="project" value="InterPro"/>
</dbReference>
<dbReference type="OrthoDB" id="10002170at2759"/>
<gene>
    <name evidence="4" type="primary">SEN15</name>
    <name evidence="4" type="ORF">ATY40_BA7501402</name>
</gene>
<evidence type="ECO:0000256" key="2">
    <source>
        <dbReference type="ARBA" id="ARBA00022694"/>
    </source>
</evidence>
<dbReference type="SUPFAM" id="SSF53032">
    <property type="entry name" value="tRNA-intron endonuclease catalytic domain-like"/>
    <property type="match status" value="1"/>
</dbReference>
<name>A0A1B2J6J5_PICPA</name>
<evidence type="ECO:0000256" key="1">
    <source>
        <dbReference type="ARBA" id="ARBA00006091"/>
    </source>
</evidence>
<evidence type="ECO:0000259" key="3">
    <source>
        <dbReference type="Pfam" id="PF09631"/>
    </source>
</evidence>
<dbReference type="PANTHER" id="PTHR28518">
    <property type="entry name" value="TRNA-SPLICING ENDONUCLEASE SUBUNIT SEN15"/>
    <property type="match status" value="1"/>
</dbReference>
<keyword evidence="5" id="KW-1185">Reference proteome</keyword>
<dbReference type="AlphaFoldDB" id="A0A1B2J6J5"/>
<dbReference type="GO" id="GO:0000213">
    <property type="term" value="F:tRNA-intron lyase activity"/>
    <property type="evidence" value="ECO:0007669"/>
    <property type="project" value="TreeGrafter"/>
</dbReference>
<sequence>MSLLDVVQTNLEQFHFWTHVKVLDDFVIQGYPQESLTKNTSQDALEFVYPAHISQKLSLSDIDGIFKKLDELLGVRPKRIVMGIVTDDGSVVYYFAHEGLIKPSKV</sequence>
<reference evidence="4 5" key="1">
    <citation type="submission" date="2016-02" db="EMBL/GenBank/DDBJ databases">
        <title>Comparative genomic and transcriptomic foundation for Pichia pastoris.</title>
        <authorList>
            <person name="Love K.R."/>
            <person name="Shah K.A."/>
            <person name="Whittaker C.A."/>
            <person name="Wu J."/>
            <person name="Bartlett M.C."/>
            <person name="Ma D."/>
            <person name="Leeson R.L."/>
            <person name="Priest M."/>
            <person name="Young S.K."/>
            <person name="Love J.C."/>
        </authorList>
    </citation>
    <scope>NUCLEOTIDE SEQUENCE [LARGE SCALE GENOMIC DNA]</scope>
    <source>
        <strain evidence="4 5">ATCC 28485</strain>
    </source>
</reference>
<proteinExistence type="inferred from homology"/>
<dbReference type="InterPro" id="IPR042777">
    <property type="entry name" value="Sen15_fungi"/>
</dbReference>
<protein>
    <submittedName>
        <fullName evidence="4">BA75_01402T0</fullName>
    </submittedName>
</protein>